<accession>A0A1I0MCY2</accession>
<reference evidence="3" key="1">
    <citation type="submission" date="2016-10" db="EMBL/GenBank/DDBJ databases">
        <authorList>
            <person name="Varghese N."/>
            <person name="Submissions S."/>
        </authorList>
    </citation>
    <scope>NUCLEOTIDE SEQUENCE [LARGE SCALE GENOMIC DNA]</scope>
    <source>
        <strain evidence="3">CGMCC 1.12402</strain>
    </source>
</reference>
<dbReference type="Proteomes" id="UP000199437">
    <property type="component" value="Unassembled WGS sequence"/>
</dbReference>
<evidence type="ECO:0000313" key="3">
    <source>
        <dbReference type="Proteomes" id="UP000199437"/>
    </source>
</evidence>
<keyword evidence="1" id="KW-0732">Signal</keyword>
<dbReference type="STRING" id="1267423.SAMN05216290_0303"/>
<organism evidence="2 3">
    <name type="scientific">Roseivirga pacifica</name>
    <dbReference type="NCBI Taxonomy" id="1267423"/>
    <lineage>
        <taxon>Bacteria</taxon>
        <taxon>Pseudomonadati</taxon>
        <taxon>Bacteroidota</taxon>
        <taxon>Cytophagia</taxon>
        <taxon>Cytophagales</taxon>
        <taxon>Roseivirgaceae</taxon>
        <taxon>Roseivirga</taxon>
    </lineage>
</organism>
<dbReference type="GeneID" id="99985066"/>
<gene>
    <name evidence="2" type="ORF">SAMN05216290_0303</name>
</gene>
<dbReference type="EMBL" id="FOIR01000001">
    <property type="protein sequence ID" value="SEV86365.1"/>
    <property type="molecule type" value="Genomic_DNA"/>
</dbReference>
<protein>
    <submittedName>
        <fullName evidence="2">Uncharacterized protein</fullName>
    </submittedName>
</protein>
<feature type="chain" id="PRO_5011772600" evidence="1">
    <location>
        <begin position="27"/>
        <end position="98"/>
    </location>
</feature>
<name>A0A1I0MCY2_9BACT</name>
<dbReference type="RefSeq" id="WP_090256628.1">
    <property type="nucleotide sequence ID" value="NZ_FOIR01000001.1"/>
</dbReference>
<sequence length="98" mass="10760">MKKLKLVLGFAVIVAVMALNVNVLSADGEFSFNITENLAFAQATGEDPKPCWENIIPGGNFYNVIWCEDGVNCTYWDDAIDVSELNDCVDNPIIVGPY</sequence>
<evidence type="ECO:0000256" key="1">
    <source>
        <dbReference type="SAM" id="SignalP"/>
    </source>
</evidence>
<keyword evidence="3" id="KW-1185">Reference proteome</keyword>
<evidence type="ECO:0000313" key="2">
    <source>
        <dbReference type="EMBL" id="SEV86365.1"/>
    </source>
</evidence>
<dbReference type="AlphaFoldDB" id="A0A1I0MCY2"/>
<proteinExistence type="predicted"/>
<feature type="signal peptide" evidence="1">
    <location>
        <begin position="1"/>
        <end position="26"/>
    </location>
</feature>